<dbReference type="EMBL" id="MU393462">
    <property type="protein sequence ID" value="KAI4866165.1"/>
    <property type="molecule type" value="Genomic_DNA"/>
</dbReference>
<accession>A0ACB9Z590</accession>
<keyword evidence="2" id="KW-1185">Reference proteome</keyword>
<sequence>MPTSSEAVVFSPNDDGVREKRERAAQACAEYNTLSRHTTASFRNCAFMMTINLQLKPETRIASAPTVLPPFHVDYGECVSIHHTVSIDSNCRIVDTPVANVVIRKYCIIGPNVTISSAGPPPSQLIEERLERGEREMTGSSIDIGERVWIGASAVIGPGVTIGNGATIAAGAVVLDDMPPNSKVRGNPATFVSEEFHKTEPAKREDHPSPSILTLEKKVEHIDEDDYDPYYWSF</sequence>
<dbReference type="Proteomes" id="UP001497700">
    <property type="component" value="Unassembled WGS sequence"/>
</dbReference>
<proteinExistence type="predicted"/>
<comment type="caution">
    <text evidence="1">The sequence shown here is derived from an EMBL/GenBank/DDBJ whole genome shotgun (WGS) entry which is preliminary data.</text>
</comment>
<gene>
    <name evidence="1" type="ORF">F4820DRAFT_447292</name>
</gene>
<reference evidence="1 2" key="1">
    <citation type="journal article" date="2022" name="New Phytol.">
        <title>Ecological generalism drives hyperdiversity of secondary metabolite gene clusters in xylarialean endophytes.</title>
        <authorList>
            <person name="Franco M.E.E."/>
            <person name="Wisecaver J.H."/>
            <person name="Arnold A.E."/>
            <person name="Ju Y.M."/>
            <person name="Slot J.C."/>
            <person name="Ahrendt S."/>
            <person name="Moore L.P."/>
            <person name="Eastman K.E."/>
            <person name="Scott K."/>
            <person name="Konkel Z."/>
            <person name="Mondo S.J."/>
            <person name="Kuo A."/>
            <person name="Hayes R.D."/>
            <person name="Haridas S."/>
            <person name="Andreopoulos B."/>
            <person name="Riley R."/>
            <person name="LaButti K."/>
            <person name="Pangilinan J."/>
            <person name="Lipzen A."/>
            <person name="Amirebrahimi M."/>
            <person name="Yan J."/>
            <person name="Adam C."/>
            <person name="Keymanesh K."/>
            <person name="Ng V."/>
            <person name="Louie K."/>
            <person name="Northen T."/>
            <person name="Drula E."/>
            <person name="Henrissat B."/>
            <person name="Hsieh H.M."/>
            <person name="Youens-Clark K."/>
            <person name="Lutzoni F."/>
            <person name="Miadlikowska J."/>
            <person name="Eastwood D.C."/>
            <person name="Hamelin R.C."/>
            <person name="Grigoriev I.V."/>
            <person name="U'Ren J.M."/>
        </authorList>
    </citation>
    <scope>NUCLEOTIDE SEQUENCE [LARGE SCALE GENOMIC DNA]</scope>
    <source>
        <strain evidence="1 2">CBS 119005</strain>
    </source>
</reference>
<evidence type="ECO:0000313" key="1">
    <source>
        <dbReference type="EMBL" id="KAI4866165.1"/>
    </source>
</evidence>
<name>A0ACB9Z590_9PEZI</name>
<organism evidence="1 2">
    <name type="scientific">Hypoxylon rubiginosum</name>
    <dbReference type="NCBI Taxonomy" id="110542"/>
    <lineage>
        <taxon>Eukaryota</taxon>
        <taxon>Fungi</taxon>
        <taxon>Dikarya</taxon>
        <taxon>Ascomycota</taxon>
        <taxon>Pezizomycotina</taxon>
        <taxon>Sordariomycetes</taxon>
        <taxon>Xylariomycetidae</taxon>
        <taxon>Xylariales</taxon>
        <taxon>Hypoxylaceae</taxon>
        <taxon>Hypoxylon</taxon>
    </lineage>
</organism>
<evidence type="ECO:0000313" key="2">
    <source>
        <dbReference type="Proteomes" id="UP001497700"/>
    </source>
</evidence>
<protein>
    <submittedName>
        <fullName evidence="1">Trimeric LpxA-like protein</fullName>
    </submittedName>
</protein>